<gene>
    <name evidence="1" type="ORF">SAMN05216593_11614</name>
</gene>
<organism evidence="1 2">
    <name type="scientific">Pseudomonas asturiensis</name>
    <dbReference type="NCBI Taxonomy" id="1190415"/>
    <lineage>
        <taxon>Bacteria</taxon>
        <taxon>Pseudomonadati</taxon>
        <taxon>Pseudomonadota</taxon>
        <taxon>Gammaproteobacteria</taxon>
        <taxon>Pseudomonadales</taxon>
        <taxon>Pseudomonadaceae</taxon>
        <taxon>Pseudomonas</taxon>
    </lineage>
</organism>
<dbReference type="AlphaFoldDB" id="A0A1M7Q053"/>
<dbReference type="EMBL" id="FRDA01000016">
    <property type="protein sequence ID" value="SHN23477.1"/>
    <property type="molecule type" value="Genomic_DNA"/>
</dbReference>
<protein>
    <submittedName>
        <fullName evidence="1">Uncharacterized protein</fullName>
    </submittedName>
</protein>
<proteinExistence type="predicted"/>
<dbReference type="RefSeq" id="WP_141121891.1">
    <property type="nucleotide sequence ID" value="NZ_FRDA01000016.1"/>
</dbReference>
<dbReference type="Proteomes" id="UP000183983">
    <property type="component" value="Unassembled WGS sequence"/>
</dbReference>
<accession>A0A1M7Q053</accession>
<dbReference type="OrthoDB" id="9965433at2"/>
<evidence type="ECO:0000313" key="1">
    <source>
        <dbReference type="EMBL" id="SHN23477.1"/>
    </source>
</evidence>
<name>A0A1M7Q053_9PSED</name>
<dbReference type="STRING" id="1190415.SAMN05216593_11614"/>
<sequence>MLRLPLTGMRMFDLQNGHHACGISAHGALSPVAKPPGLPLGLTRFTFNARHYHYSGLASVTAAVWNYVSAGVTLRLLGSLNELYTMTPMRLKNA</sequence>
<reference evidence="1 2" key="1">
    <citation type="submission" date="2016-11" db="EMBL/GenBank/DDBJ databases">
        <authorList>
            <person name="Jaros S."/>
            <person name="Januszkiewicz K."/>
            <person name="Wedrychowicz H."/>
        </authorList>
    </citation>
    <scope>NUCLEOTIDE SEQUENCE [LARGE SCALE GENOMIC DNA]</scope>
    <source>
        <strain evidence="1 2">LMG 26898</strain>
    </source>
</reference>
<evidence type="ECO:0000313" key="2">
    <source>
        <dbReference type="Proteomes" id="UP000183983"/>
    </source>
</evidence>